<dbReference type="EMBL" id="LUUI01000134">
    <property type="protein sequence ID" value="OAI11985.1"/>
    <property type="molecule type" value="Genomic_DNA"/>
</dbReference>
<dbReference type="Proteomes" id="UP000078476">
    <property type="component" value="Unassembled WGS sequence"/>
</dbReference>
<evidence type="ECO:0000313" key="2">
    <source>
        <dbReference type="EMBL" id="OAI11985.1"/>
    </source>
</evidence>
<gene>
    <name evidence="2" type="ORF">A1359_14240</name>
</gene>
<keyword evidence="3" id="KW-1185">Reference proteome</keyword>
<protein>
    <recommendedName>
        <fullName evidence="1">PA14 domain-containing protein</fullName>
    </recommendedName>
</protein>
<reference evidence="2 3" key="1">
    <citation type="submission" date="2016-03" db="EMBL/GenBank/DDBJ databases">
        <authorList>
            <person name="Ploux O."/>
        </authorList>
    </citation>
    <scope>NUCLEOTIDE SEQUENCE [LARGE SCALE GENOMIC DNA]</scope>
    <source>
        <strain evidence="2 3">R-45370</strain>
    </source>
</reference>
<dbReference type="RefSeq" id="WP_066985573.1">
    <property type="nucleotide sequence ID" value="NZ_LUUI01000134.1"/>
</dbReference>
<dbReference type="AlphaFoldDB" id="A0A177N280"/>
<feature type="domain" description="PA14" evidence="1">
    <location>
        <begin position="15"/>
        <end position="151"/>
    </location>
</feature>
<dbReference type="PROSITE" id="PS51820">
    <property type="entry name" value="PA14"/>
    <property type="match status" value="1"/>
</dbReference>
<dbReference type="Pfam" id="PF07691">
    <property type="entry name" value="PA14"/>
    <property type="match status" value="1"/>
</dbReference>
<dbReference type="STRING" id="980561.A1359_14240"/>
<evidence type="ECO:0000313" key="3">
    <source>
        <dbReference type="Proteomes" id="UP000078476"/>
    </source>
</evidence>
<dbReference type="InterPro" id="IPR037524">
    <property type="entry name" value="PA14/GLEYA"/>
</dbReference>
<evidence type="ECO:0000259" key="1">
    <source>
        <dbReference type="PROSITE" id="PS51820"/>
    </source>
</evidence>
<name>A0A177N280_9GAMM</name>
<proteinExistence type="predicted"/>
<dbReference type="InterPro" id="IPR011658">
    <property type="entry name" value="PA14_dom"/>
</dbReference>
<comment type="caution">
    <text evidence="2">The sequence shown here is derived from an EMBL/GenBank/DDBJ whole genome shotgun (WGS) entry which is preliminary data.</text>
</comment>
<dbReference type="Gene3D" id="3.90.182.10">
    <property type="entry name" value="Toxin - Anthrax Protective Antigen,domain 1"/>
    <property type="match status" value="1"/>
</dbReference>
<organism evidence="2 3">
    <name type="scientific">Methylomonas lenta</name>
    <dbReference type="NCBI Taxonomy" id="980561"/>
    <lineage>
        <taxon>Bacteria</taxon>
        <taxon>Pseudomonadati</taxon>
        <taxon>Pseudomonadota</taxon>
        <taxon>Gammaproteobacteria</taxon>
        <taxon>Methylococcales</taxon>
        <taxon>Methylococcaceae</taxon>
        <taxon>Methylomonas</taxon>
    </lineage>
</organism>
<dbReference type="SUPFAM" id="SSF56988">
    <property type="entry name" value="Anthrax protective antigen"/>
    <property type="match status" value="1"/>
</dbReference>
<dbReference type="SMART" id="SM00758">
    <property type="entry name" value="PA14"/>
    <property type="match status" value="1"/>
</dbReference>
<sequence length="825" mass="91731">MQLNLFIAPVFACDAPANRFCVEFFKGTDLAGKPLYTGKAPYIKYNWAKRSPARRIAKDNFSARWRGQFDFKTGQYEFRALADDGVRILLDGQPILDHWQDGKASEYLVAVNPGAGTHLVEVEYFEATGNAQVQVAWKQLTTSSPLVIAPKETVTVDKVVPTIPSSVINTVEPVTTTAQTITTQPSNTTATTSAVTASSTTAAEALAVKAAAAKSKTKNNPVIKAPKPNVNKAPIGVNLSPFSYYSSTVPFKDLMMQSGGLSILKQSSNDPCPEQPTLDQEGYPSSLPNGCTIRIWSVFHIPKDGFWPTDTPPYQAGHYVLLYQGRGKIRLGWDAKNITYKNDGRIEFDVLTPKDGIQLEITAMEWNDPIHDMHIVHSNDEATFKEQPFNEKWLALLKPFQVLRFMDWGAVSLNKSVYYSPAIAHTAQSITLADSAPAGDGAFANMVALLSLDGKWPRVIIDRYDGAKRTLHLKSPIETSTSGKQPTVNIYDFVNRTWADRAPATTLGQTSVKGMAFESMIQLANTLDADPWITVPTAADDKFVEELALILKKSLKPTLKCYIEYSNETWNFGYPGYNYSEAKARELQLSGAAVQADAWHAYRATEIFKIFNRIFGEADLHEARQQSRLVRVLTSQTAWFDRAKSVMDWKMPNNGMPTQGNPAYKFADAWAVTTYFYLDKDKSLETLSQEELLTAQIDNINSLFGDSKNPGLIRNILAESKARGLQLVAYEGGTHLLAPQNNAELIAKVTQINKDPRMKDVYAVMLNHWNKLFQEYGADSVGVLNHYSDISRYGKYGYWGLLQSTYQDPATAPRYQAIKDYVSAP</sequence>
<accession>A0A177N280</accession>